<keyword evidence="7" id="KW-1185">Reference proteome</keyword>
<evidence type="ECO:0000256" key="2">
    <source>
        <dbReference type="ARBA" id="ARBA00007171"/>
    </source>
</evidence>
<organism evidence="6 7">
    <name type="scientific">Cohnella xylanilytica</name>
    <dbReference type="NCBI Taxonomy" id="557555"/>
    <lineage>
        <taxon>Bacteria</taxon>
        <taxon>Bacillati</taxon>
        <taxon>Bacillota</taxon>
        <taxon>Bacilli</taxon>
        <taxon>Bacillales</taxon>
        <taxon>Paenibacillaceae</taxon>
        <taxon>Cohnella</taxon>
    </lineage>
</organism>
<dbReference type="EMBL" id="JACJVR010000088">
    <property type="protein sequence ID" value="MBB6694292.1"/>
    <property type="molecule type" value="Genomic_DNA"/>
</dbReference>
<proteinExistence type="inferred from homology"/>
<dbReference type="GO" id="GO:0071972">
    <property type="term" value="F:peptidoglycan L,D-transpeptidase activity"/>
    <property type="evidence" value="ECO:0007669"/>
    <property type="project" value="TreeGrafter"/>
</dbReference>
<dbReference type="Gene3D" id="3.90.1310.10">
    <property type="entry name" value="Penicillin-binding protein 2a (Domain 2)"/>
    <property type="match status" value="1"/>
</dbReference>
<dbReference type="SUPFAM" id="SSF56601">
    <property type="entry name" value="beta-lactamase/transpeptidase-like"/>
    <property type="match status" value="1"/>
</dbReference>
<dbReference type="InterPro" id="IPR036138">
    <property type="entry name" value="PBP_dimer_sf"/>
</dbReference>
<feature type="domain" description="Penicillin-binding protein transpeptidase" evidence="4">
    <location>
        <begin position="227"/>
        <end position="544"/>
    </location>
</feature>
<dbReference type="PANTHER" id="PTHR30627:SF24">
    <property type="entry name" value="PENICILLIN-BINDING PROTEIN 4B"/>
    <property type="match status" value="1"/>
</dbReference>
<dbReference type="SUPFAM" id="SSF56519">
    <property type="entry name" value="Penicillin binding protein dimerisation domain"/>
    <property type="match status" value="1"/>
</dbReference>
<dbReference type="Pfam" id="PF03717">
    <property type="entry name" value="PBP_dimer"/>
    <property type="match status" value="1"/>
</dbReference>
<evidence type="ECO:0000259" key="4">
    <source>
        <dbReference type="Pfam" id="PF00905"/>
    </source>
</evidence>
<protein>
    <submittedName>
        <fullName evidence="6">Penicillin-binding protein</fullName>
    </submittedName>
</protein>
<evidence type="ECO:0000313" key="7">
    <source>
        <dbReference type="Proteomes" id="UP000553776"/>
    </source>
</evidence>
<evidence type="ECO:0000259" key="5">
    <source>
        <dbReference type="Pfam" id="PF03717"/>
    </source>
</evidence>
<dbReference type="InterPro" id="IPR050515">
    <property type="entry name" value="Beta-lactam/transpept"/>
</dbReference>
<dbReference type="GO" id="GO:0008658">
    <property type="term" value="F:penicillin binding"/>
    <property type="evidence" value="ECO:0007669"/>
    <property type="project" value="InterPro"/>
</dbReference>
<evidence type="ECO:0000256" key="1">
    <source>
        <dbReference type="ARBA" id="ARBA00004370"/>
    </source>
</evidence>
<reference evidence="6 7" key="1">
    <citation type="submission" date="2020-08" db="EMBL/GenBank/DDBJ databases">
        <title>Cohnella phylogeny.</title>
        <authorList>
            <person name="Dunlap C."/>
        </authorList>
    </citation>
    <scope>NUCLEOTIDE SEQUENCE [LARGE SCALE GENOMIC DNA]</scope>
    <source>
        <strain evidence="6 7">DSM 25239</strain>
    </source>
</reference>
<evidence type="ECO:0000313" key="6">
    <source>
        <dbReference type="EMBL" id="MBB6694292.1"/>
    </source>
</evidence>
<evidence type="ECO:0000256" key="3">
    <source>
        <dbReference type="ARBA" id="ARBA00023136"/>
    </source>
</evidence>
<dbReference type="Proteomes" id="UP000553776">
    <property type="component" value="Unassembled WGS sequence"/>
</dbReference>
<dbReference type="GO" id="GO:0005886">
    <property type="term" value="C:plasma membrane"/>
    <property type="evidence" value="ECO:0007669"/>
    <property type="project" value="TreeGrafter"/>
</dbReference>
<dbReference type="GO" id="GO:0071555">
    <property type="term" value="P:cell wall organization"/>
    <property type="evidence" value="ECO:0007669"/>
    <property type="project" value="TreeGrafter"/>
</dbReference>
<gene>
    <name evidence="6" type="ORF">H7B90_23130</name>
</gene>
<dbReference type="AlphaFoldDB" id="A0A841U434"/>
<comment type="caution">
    <text evidence="6">The sequence shown here is derived from an EMBL/GenBank/DDBJ whole genome shotgun (WGS) entry which is preliminary data.</text>
</comment>
<name>A0A841U434_9BACL</name>
<dbReference type="PANTHER" id="PTHR30627">
    <property type="entry name" value="PEPTIDOGLYCAN D,D-TRANSPEPTIDASE"/>
    <property type="match status" value="1"/>
</dbReference>
<accession>A0A841U434</accession>
<dbReference type="Gene3D" id="3.40.710.10">
    <property type="entry name" value="DD-peptidase/beta-lactamase superfamily"/>
    <property type="match status" value="1"/>
</dbReference>
<comment type="subcellular location">
    <subcellularLocation>
        <location evidence="1">Membrane</location>
    </subcellularLocation>
</comment>
<dbReference type="InterPro" id="IPR001460">
    <property type="entry name" value="PCN-bd_Tpept"/>
</dbReference>
<dbReference type="InterPro" id="IPR012338">
    <property type="entry name" value="Beta-lactam/transpept-like"/>
</dbReference>
<dbReference type="InterPro" id="IPR005311">
    <property type="entry name" value="PBP_dimer"/>
</dbReference>
<comment type="similarity">
    <text evidence="2">Belongs to the transpeptidase family.</text>
</comment>
<feature type="domain" description="Penicillin-binding protein dimerisation" evidence="5">
    <location>
        <begin position="11"/>
        <end position="177"/>
    </location>
</feature>
<dbReference type="Pfam" id="PF00905">
    <property type="entry name" value="Transpeptidase"/>
    <property type="match status" value="1"/>
</dbReference>
<keyword evidence="3" id="KW-0472">Membrane</keyword>
<sequence length="559" mass="60286">MQRSDRLVLDSGRGQFLDRNGRKLTGETVWALAAFPEPGVPRGTEESMSRLAAVLRTEPERLVKWLSELRAADVWKDPGRDEARGLTDEEAEEVRRMDLTGIAVLPYRNRYPLNLPVSPLHAIGYVSQNPERLRRLYGEELAARSMRVTDRIGGAGLELSLDRLLKGIGRTEAIQVTDAARRPLQGLGLRVTAPDNPHYPLQVKTTLDLDVQRKVEQALAKHGVEQGAVVVLDAANADILAMASLPAFHPDRIGEDATDERNHALIAIPPGSVFKTVTLAAALEAGVTDEDERFRCQGEYGRYGLHCWRREGHGVLTLEQAYAESCNVVFAALAERLHPEALRKTADKLGIGRQIGWHSGSFADGKPLRLLEEEEAGAVFLDAKNGLDGGVRTGTGIGQRDVKITPLQAANLAVTLLHGGRVFAPRISSEIRYADGGLLAKLPTQASPSVYGAIRPETAAALRRAMKAVAAEGTAAQSLADAKHALAGKSGTAEVGVGKTRSNAHWFVGYGPADGTARYAVAVLIERQPIGLRNRAAALFGDLMESLLPTVDKKPASGK</sequence>